<feature type="transmembrane region" description="Helical" evidence="1">
    <location>
        <begin position="12"/>
        <end position="38"/>
    </location>
</feature>
<proteinExistence type="predicted"/>
<keyword evidence="1" id="KW-0812">Transmembrane</keyword>
<comment type="caution">
    <text evidence="2">The sequence shown here is derived from an EMBL/GenBank/DDBJ whole genome shotgun (WGS) entry which is preliminary data.</text>
</comment>
<keyword evidence="1" id="KW-1133">Transmembrane helix</keyword>
<dbReference type="PROSITE" id="PS51257">
    <property type="entry name" value="PROKAR_LIPOPROTEIN"/>
    <property type="match status" value="1"/>
</dbReference>
<accession>A0A3E1K963</accession>
<dbReference type="EMBL" id="QUZK01000033">
    <property type="protein sequence ID" value="RFF30680.1"/>
    <property type="molecule type" value="Genomic_DNA"/>
</dbReference>
<keyword evidence="3" id="KW-1185">Reference proteome</keyword>
<name>A0A3E1K963_9GAMM</name>
<dbReference type="AlphaFoldDB" id="A0A3E1K963"/>
<sequence>MLKRIKKRMETGVLVAAIVIPVALCVFAFLGVACYFALLESLPPAMAALVTAACGIVVIALVLLVAKIADGSGKRTEARQGRPPQDDEFERFLREHADPVLARWIQDNPDKAAMATLGLGIAAGYSEPFRRVLFDLYVRYSESETVRRSRPDAGR</sequence>
<evidence type="ECO:0000313" key="2">
    <source>
        <dbReference type="EMBL" id="RFF30680.1"/>
    </source>
</evidence>
<feature type="transmembrane region" description="Helical" evidence="1">
    <location>
        <begin position="44"/>
        <end position="66"/>
    </location>
</feature>
<dbReference type="OrthoDB" id="7061528at2"/>
<reference evidence="2 3" key="1">
    <citation type="submission" date="2018-08" db="EMBL/GenBank/DDBJ databases">
        <title>Wenzhouxiangella salilacus sp. nov., a novel bacterium isolated from a saline lake in Xinjiang Province, China.</title>
        <authorList>
            <person name="Han S."/>
        </authorList>
    </citation>
    <scope>NUCLEOTIDE SEQUENCE [LARGE SCALE GENOMIC DNA]</scope>
    <source>
        <strain evidence="2 3">XDB06</strain>
    </source>
</reference>
<dbReference type="Proteomes" id="UP000260351">
    <property type="component" value="Unassembled WGS sequence"/>
</dbReference>
<gene>
    <name evidence="2" type="ORF">DZC52_07035</name>
</gene>
<dbReference type="RefSeq" id="WP_116650421.1">
    <property type="nucleotide sequence ID" value="NZ_QUZK01000033.1"/>
</dbReference>
<keyword evidence="1" id="KW-0472">Membrane</keyword>
<organism evidence="2 3">
    <name type="scientific">Wenzhouxiangella sediminis</name>
    <dbReference type="NCBI Taxonomy" id="1792836"/>
    <lineage>
        <taxon>Bacteria</taxon>
        <taxon>Pseudomonadati</taxon>
        <taxon>Pseudomonadota</taxon>
        <taxon>Gammaproteobacteria</taxon>
        <taxon>Chromatiales</taxon>
        <taxon>Wenzhouxiangellaceae</taxon>
        <taxon>Wenzhouxiangella</taxon>
    </lineage>
</organism>
<protein>
    <submittedName>
        <fullName evidence="2">Uncharacterized protein</fullName>
    </submittedName>
</protein>
<evidence type="ECO:0000313" key="3">
    <source>
        <dbReference type="Proteomes" id="UP000260351"/>
    </source>
</evidence>
<evidence type="ECO:0000256" key="1">
    <source>
        <dbReference type="SAM" id="Phobius"/>
    </source>
</evidence>